<keyword evidence="5 8" id="KW-0560">Oxidoreductase</keyword>
<gene>
    <name evidence="8 12" type="primary">aroE</name>
    <name evidence="12" type="ORF">HV559_05080</name>
</gene>
<dbReference type="UniPathway" id="UPA00053">
    <property type="reaction ID" value="UER00087"/>
</dbReference>
<dbReference type="Pfam" id="PF01488">
    <property type="entry name" value="Shikimate_DH"/>
    <property type="match status" value="1"/>
</dbReference>
<dbReference type="RefSeq" id="WP_176808042.1">
    <property type="nucleotide sequence ID" value="NZ_CP055302.1"/>
</dbReference>
<dbReference type="Proteomes" id="UP000509660">
    <property type="component" value="Chromosome"/>
</dbReference>
<dbReference type="PANTHER" id="PTHR21089:SF1">
    <property type="entry name" value="BIFUNCTIONAL 3-DEHYDROQUINATE DEHYDRATASE_SHIKIMATE DEHYDROGENASE, CHLOROPLASTIC"/>
    <property type="match status" value="1"/>
</dbReference>
<evidence type="ECO:0000259" key="10">
    <source>
        <dbReference type="Pfam" id="PF08501"/>
    </source>
</evidence>
<keyword evidence="3 8" id="KW-0028">Amino-acid biosynthesis</keyword>
<feature type="binding site" evidence="8">
    <location>
        <position position="237"/>
    </location>
    <ligand>
        <name>NADP(+)</name>
        <dbReference type="ChEBI" id="CHEBI:58349"/>
    </ligand>
</feature>
<feature type="binding site" evidence="8">
    <location>
        <begin position="14"/>
        <end position="16"/>
    </location>
    <ligand>
        <name>shikimate</name>
        <dbReference type="ChEBI" id="CHEBI:36208"/>
    </ligand>
</feature>
<feature type="binding site" evidence="8">
    <location>
        <position position="212"/>
    </location>
    <ligand>
        <name>NADP(+)</name>
        <dbReference type="ChEBI" id="CHEBI:58349"/>
    </ligand>
</feature>
<dbReference type="HAMAP" id="MF_00222">
    <property type="entry name" value="Shikimate_DH_AroE"/>
    <property type="match status" value="1"/>
</dbReference>
<evidence type="ECO:0000256" key="1">
    <source>
        <dbReference type="ARBA" id="ARBA00004871"/>
    </source>
</evidence>
<evidence type="ECO:0000256" key="6">
    <source>
        <dbReference type="ARBA" id="ARBA00023141"/>
    </source>
</evidence>
<evidence type="ECO:0000256" key="7">
    <source>
        <dbReference type="ARBA" id="ARBA00049442"/>
    </source>
</evidence>
<evidence type="ECO:0000259" key="11">
    <source>
        <dbReference type="Pfam" id="PF18317"/>
    </source>
</evidence>
<dbReference type="GO" id="GO:0005829">
    <property type="term" value="C:cytosol"/>
    <property type="evidence" value="ECO:0007669"/>
    <property type="project" value="TreeGrafter"/>
</dbReference>
<dbReference type="Pfam" id="PF18317">
    <property type="entry name" value="SDH_C"/>
    <property type="match status" value="1"/>
</dbReference>
<organism evidence="12 13">
    <name type="scientific">Mannheimia pernigra</name>
    <dbReference type="NCBI Taxonomy" id="111844"/>
    <lineage>
        <taxon>Bacteria</taxon>
        <taxon>Pseudomonadati</taxon>
        <taxon>Pseudomonadota</taxon>
        <taxon>Gammaproteobacteria</taxon>
        <taxon>Pasteurellales</taxon>
        <taxon>Pasteurellaceae</taxon>
        <taxon>Mannheimia</taxon>
    </lineage>
</organism>
<reference evidence="12 13" key="1">
    <citation type="submission" date="2020-06" db="EMBL/GenBank/DDBJ databases">
        <title>Mannheimia pernigra sp. nov. isolated from bovine respiratory tract.</title>
        <authorList>
            <person name="Kuhnert P."/>
            <person name="Akarsu-Egger H."/>
        </authorList>
    </citation>
    <scope>NUCLEOTIDE SEQUENCE [LARGE SCALE GENOMIC DNA]</scope>
    <source>
        <strain evidence="12 13">BNO311</strain>
    </source>
</reference>
<dbReference type="CDD" id="cd01065">
    <property type="entry name" value="NAD_bind_Shikimate_DH"/>
    <property type="match status" value="1"/>
</dbReference>
<feature type="domain" description="Quinate/shikimate 5-dehydrogenase/glutamyl-tRNA reductase" evidence="9">
    <location>
        <begin position="119"/>
        <end position="189"/>
    </location>
</feature>
<dbReference type="Gene3D" id="3.40.50.720">
    <property type="entry name" value="NAD(P)-binding Rossmann-like Domain"/>
    <property type="match status" value="1"/>
</dbReference>
<dbReference type="NCBIfam" id="TIGR00507">
    <property type="entry name" value="aroE"/>
    <property type="match status" value="1"/>
</dbReference>
<feature type="binding site" evidence="8">
    <location>
        <begin position="126"/>
        <end position="130"/>
    </location>
    <ligand>
        <name>NADP(+)</name>
        <dbReference type="ChEBI" id="CHEBI:58349"/>
    </ligand>
</feature>
<sequence length="274" mass="30348">MNQYAVWGNPIAQSKSPRIHQLFGLQTQRNIEYVAKLGDEITFEQQLAEFFQLGAKGCNITSPFKERAFALADKYSDSCLLAESCNTLKRLEDGSLYADNTDGKGLVADLKRLGWLKVGQKTLVLGAGGATKGVLLPLLQAGLEISIYNRTEDKAVILAEKFTKFGRIQTACLEEIAEQQFDLIINATSLGLQGKYVELPKSLMASVKIYDMQYAVGMKTPFLNYARNCGSTEYQDGLGMLVGQAAFAFALWEDEFPDIEPVLMQLKQEMQSAK</sequence>
<feature type="binding site" evidence="8">
    <location>
        <position position="214"/>
    </location>
    <ligand>
        <name>shikimate</name>
        <dbReference type="ChEBI" id="CHEBI:36208"/>
    </ligand>
</feature>
<dbReference type="InterPro" id="IPR006151">
    <property type="entry name" value="Shikm_DH/Glu-tRNA_Rdtase"/>
</dbReference>
<dbReference type="AlphaFoldDB" id="A0A7H8UUH4"/>
<dbReference type="InterPro" id="IPR041121">
    <property type="entry name" value="SDH_C"/>
</dbReference>
<comment type="pathway">
    <text evidence="1 8">Metabolic intermediate biosynthesis; chorismate biosynthesis; chorismate from D-erythrose 4-phosphate and phosphoenolpyruvate: step 4/7.</text>
</comment>
<dbReference type="SUPFAM" id="SSF53223">
    <property type="entry name" value="Aminoacid dehydrogenase-like, N-terminal domain"/>
    <property type="match status" value="1"/>
</dbReference>
<dbReference type="InterPro" id="IPR013708">
    <property type="entry name" value="Shikimate_DH-bd_N"/>
</dbReference>
<comment type="similarity">
    <text evidence="8">Belongs to the shikimate dehydrogenase family.</text>
</comment>
<keyword evidence="4 8" id="KW-0521">NADP</keyword>
<feature type="binding site" evidence="8">
    <location>
        <position position="77"/>
    </location>
    <ligand>
        <name>NADP(+)</name>
        <dbReference type="ChEBI" id="CHEBI:58349"/>
    </ligand>
</feature>
<evidence type="ECO:0000256" key="3">
    <source>
        <dbReference type="ARBA" id="ARBA00022605"/>
    </source>
</evidence>
<feature type="binding site" evidence="8">
    <location>
        <position position="86"/>
    </location>
    <ligand>
        <name>shikimate</name>
        <dbReference type="ChEBI" id="CHEBI:36208"/>
    </ligand>
</feature>
<dbReference type="InterPro" id="IPR046346">
    <property type="entry name" value="Aminoacid_DH-like_N_sf"/>
</dbReference>
<dbReference type="GO" id="GO:0009423">
    <property type="term" value="P:chorismate biosynthetic process"/>
    <property type="evidence" value="ECO:0007669"/>
    <property type="project" value="UniProtKB-UniRule"/>
</dbReference>
<dbReference type="GO" id="GO:0009073">
    <property type="term" value="P:aromatic amino acid family biosynthetic process"/>
    <property type="evidence" value="ECO:0007669"/>
    <property type="project" value="UniProtKB-KW"/>
</dbReference>
<feature type="binding site" evidence="8">
    <location>
        <position position="61"/>
    </location>
    <ligand>
        <name>shikimate</name>
        <dbReference type="ChEBI" id="CHEBI:36208"/>
    </ligand>
</feature>
<dbReference type="GO" id="GO:0004764">
    <property type="term" value="F:shikimate 3-dehydrogenase (NADP+) activity"/>
    <property type="evidence" value="ECO:0007669"/>
    <property type="project" value="UniProtKB-UniRule"/>
</dbReference>
<dbReference type="GO" id="GO:0050661">
    <property type="term" value="F:NADP binding"/>
    <property type="evidence" value="ECO:0007669"/>
    <property type="project" value="InterPro"/>
</dbReference>
<name>A0A7H8UUH4_9PAST</name>
<dbReference type="InterPro" id="IPR011342">
    <property type="entry name" value="Shikimate_DH"/>
</dbReference>
<dbReference type="NCBIfam" id="NF001310">
    <property type="entry name" value="PRK00258.1-2"/>
    <property type="match status" value="1"/>
</dbReference>
<feature type="binding site" evidence="8">
    <location>
        <position position="244"/>
    </location>
    <ligand>
        <name>shikimate</name>
        <dbReference type="ChEBI" id="CHEBI:36208"/>
    </ligand>
</feature>
<dbReference type="GO" id="GO:0008652">
    <property type="term" value="P:amino acid biosynthetic process"/>
    <property type="evidence" value="ECO:0007669"/>
    <property type="project" value="UniProtKB-KW"/>
</dbReference>
<dbReference type="FunFam" id="3.40.50.10860:FF:000006">
    <property type="entry name" value="Shikimate dehydrogenase (NADP(+))"/>
    <property type="match status" value="1"/>
</dbReference>
<dbReference type="SUPFAM" id="SSF51735">
    <property type="entry name" value="NAD(P)-binding Rossmann-fold domains"/>
    <property type="match status" value="1"/>
</dbReference>
<dbReference type="Pfam" id="PF08501">
    <property type="entry name" value="Shikimate_dh_N"/>
    <property type="match status" value="1"/>
</dbReference>
<dbReference type="GO" id="GO:0019632">
    <property type="term" value="P:shikimate metabolic process"/>
    <property type="evidence" value="ECO:0007669"/>
    <property type="project" value="InterPro"/>
</dbReference>
<feature type="binding site" evidence="8">
    <location>
        <position position="102"/>
    </location>
    <ligand>
        <name>shikimate</name>
        <dbReference type="ChEBI" id="CHEBI:36208"/>
    </ligand>
</feature>
<evidence type="ECO:0000256" key="5">
    <source>
        <dbReference type="ARBA" id="ARBA00023002"/>
    </source>
</evidence>
<dbReference type="InterPro" id="IPR036291">
    <property type="entry name" value="NAD(P)-bd_dom_sf"/>
</dbReference>
<keyword evidence="13" id="KW-1185">Reference proteome</keyword>
<protein>
    <recommendedName>
        <fullName evidence="2 8">Shikimate dehydrogenase (NADP(+))</fullName>
        <shortName evidence="8">SDH</shortName>
        <ecNumber evidence="2 8">1.1.1.25</ecNumber>
    </recommendedName>
</protein>
<evidence type="ECO:0000256" key="8">
    <source>
        <dbReference type="HAMAP-Rule" id="MF_00222"/>
    </source>
</evidence>
<feature type="domain" description="Shikimate dehydrogenase substrate binding N-terminal" evidence="10">
    <location>
        <begin position="6"/>
        <end position="88"/>
    </location>
</feature>
<comment type="function">
    <text evidence="8">Involved in the biosynthesis of the chorismate, which leads to the biosynthesis of aromatic amino acids. Catalyzes the reversible NADPH linked reduction of 3-dehydroshikimate (DHSA) to yield shikimate (SA).</text>
</comment>
<dbReference type="InterPro" id="IPR022893">
    <property type="entry name" value="Shikimate_DH_fam"/>
</dbReference>
<dbReference type="EMBL" id="CP055306">
    <property type="protein sequence ID" value="QLB40285.1"/>
    <property type="molecule type" value="Genomic_DNA"/>
</dbReference>
<feature type="domain" description="SDH C-terminal" evidence="11">
    <location>
        <begin position="237"/>
        <end position="266"/>
    </location>
</feature>
<feature type="active site" description="Proton acceptor" evidence="8">
    <location>
        <position position="65"/>
    </location>
</feature>
<comment type="subunit">
    <text evidence="8">Homodimer.</text>
</comment>
<accession>A0A7H8UUH4</accession>
<evidence type="ECO:0000313" key="12">
    <source>
        <dbReference type="EMBL" id="QLB40285.1"/>
    </source>
</evidence>
<evidence type="ECO:0000256" key="2">
    <source>
        <dbReference type="ARBA" id="ARBA00012962"/>
    </source>
</evidence>
<keyword evidence="6 8" id="KW-0057">Aromatic amino acid biosynthesis</keyword>
<feature type="binding site" evidence="8">
    <location>
        <begin position="149"/>
        <end position="154"/>
    </location>
    <ligand>
        <name>NADP(+)</name>
        <dbReference type="ChEBI" id="CHEBI:58349"/>
    </ligand>
</feature>
<evidence type="ECO:0000256" key="4">
    <source>
        <dbReference type="ARBA" id="ARBA00022857"/>
    </source>
</evidence>
<dbReference type="EC" id="1.1.1.25" evidence="2 8"/>
<comment type="catalytic activity">
    <reaction evidence="7 8">
        <text>shikimate + NADP(+) = 3-dehydroshikimate + NADPH + H(+)</text>
        <dbReference type="Rhea" id="RHEA:17737"/>
        <dbReference type="ChEBI" id="CHEBI:15378"/>
        <dbReference type="ChEBI" id="CHEBI:16630"/>
        <dbReference type="ChEBI" id="CHEBI:36208"/>
        <dbReference type="ChEBI" id="CHEBI:57783"/>
        <dbReference type="ChEBI" id="CHEBI:58349"/>
        <dbReference type="EC" id="1.1.1.25"/>
    </reaction>
</comment>
<dbReference type="PANTHER" id="PTHR21089">
    <property type="entry name" value="SHIKIMATE DEHYDROGENASE"/>
    <property type="match status" value="1"/>
</dbReference>
<evidence type="ECO:0000259" key="9">
    <source>
        <dbReference type="Pfam" id="PF01488"/>
    </source>
</evidence>
<proteinExistence type="inferred from homology"/>
<dbReference type="Gene3D" id="3.40.50.10860">
    <property type="entry name" value="Leucine Dehydrogenase, chain A, domain 1"/>
    <property type="match status" value="1"/>
</dbReference>
<evidence type="ECO:0000313" key="13">
    <source>
        <dbReference type="Proteomes" id="UP000509660"/>
    </source>
</evidence>